<dbReference type="InterPro" id="IPR008141">
    <property type="entry name" value="Ala_DH"/>
</dbReference>
<organism evidence="7">
    <name type="scientific">bioreactor metagenome</name>
    <dbReference type="NCBI Taxonomy" id="1076179"/>
    <lineage>
        <taxon>unclassified sequences</taxon>
        <taxon>metagenomes</taxon>
        <taxon>ecological metagenomes</taxon>
    </lineage>
</organism>
<dbReference type="InterPro" id="IPR007698">
    <property type="entry name" value="AlaDH/PNT_NAD(H)-bd"/>
</dbReference>
<feature type="domain" description="Alanine dehydrogenase/pyridine nucleotide transhydrogenase NAD(H)-binding" evidence="5">
    <location>
        <begin position="149"/>
        <end position="297"/>
    </location>
</feature>
<sequence>MRVAVPTETKPEEYRVAVTPAGVRELVADGHEVVVQAGAGLASDITDEDFRRVGARITDDVDALWHWAGLICKVKEPQPPEIARLREGQVLFAYLHLAPDEAQTRGLLASGASCVAYETVTDDQGRLPLLAPMSAVAGRLSAQIGARLLEGIHGGRGLLMGGVPGVPAARVLVIGAGVVGSNAIRVALGMGADVTVLDVDLDRLAHLDARFGAALTTRHSSRLAVEESLARADLVIGAALVPGALTPQLVSRDQLRLMPRGAALVDVAIDQGGCFATSHPTTHHDPTYWVDDVLHYCVANMPSAVAATATRALANATQPYLVRLANGGIDGLTTDHQLRAGLNVHRGMVTNAAVAAAHGMEHVRADEALLED</sequence>
<evidence type="ECO:0000313" key="7">
    <source>
        <dbReference type="EMBL" id="MPM35236.1"/>
    </source>
</evidence>
<evidence type="ECO:0000256" key="2">
    <source>
        <dbReference type="ARBA" id="ARBA00012897"/>
    </source>
</evidence>
<evidence type="ECO:0000259" key="6">
    <source>
        <dbReference type="SMART" id="SM01003"/>
    </source>
</evidence>
<dbReference type="FunFam" id="3.40.50.720:FF:000049">
    <property type="entry name" value="Alanine dehydrogenase"/>
    <property type="match status" value="1"/>
</dbReference>
<dbReference type="NCBIfam" id="TIGR00518">
    <property type="entry name" value="alaDH"/>
    <property type="match status" value="1"/>
</dbReference>
<dbReference type="PANTHER" id="PTHR42795:SF1">
    <property type="entry name" value="ALANINE DEHYDROGENASE"/>
    <property type="match status" value="1"/>
</dbReference>
<dbReference type="EC" id="1.4.1.1" evidence="2"/>
<dbReference type="PANTHER" id="PTHR42795">
    <property type="entry name" value="ALANINE DEHYDROGENASE"/>
    <property type="match status" value="1"/>
</dbReference>
<dbReference type="GO" id="GO:0005886">
    <property type="term" value="C:plasma membrane"/>
    <property type="evidence" value="ECO:0007669"/>
    <property type="project" value="TreeGrafter"/>
</dbReference>
<proteinExistence type="inferred from homology"/>
<keyword evidence="4" id="KW-0520">NAD</keyword>
<name>A0A644Z300_9ZZZZ</name>
<dbReference type="SMART" id="SM01003">
    <property type="entry name" value="AlaDh_PNT_N"/>
    <property type="match status" value="1"/>
</dbReference>
<feature type="domain" description="Alanine dehydrogenase/pyridine nucleotide transhydrogenase N-terminal" evidence="6">
    <location>
        <begin position="4"/>
        <end position="137"/>
    </location>
</feature>
<evidence type="ECO:0000256" key="3">
    <source>
        <dbReference type="ARBA" id="ARBA00023002"/>
    </source>
</evidence>
<evidence type="ECO:0000256" key="1">
    <source>
        <dbReference type="ARBA" id="ARBA00005689"/>
    </source>
</evidence>
<reference evidence="7" key="1">
    <citation type="submission" date="2019-08" db="EMBL/GenBank/DDBJ databases">
        <authorList>
            <person name="Kucharzyk K."/>
            <person name="Murdoch R.W."/>
            <person name="Higgins S."/>
            <person name="Loffler F."/>
        </authorList>
    </citation>
    <scope>NUCLEOTIDE SEQUENCE</scope>
</reference>
<dbReference type="SUPFAM" id="SSF51735">
    <property type="entry name" value="NAD(P)-binding Rossmann-fold domains"/>
    <property type="match status" value="1"/>
</dbReference>
<dbReference type="InterPro" id="IPR008143">
    <property type="entry name" value="Ala_DH/PNT_CS2"/>
</dbReference>
<protein>
    <recommendedName>
        <fullName evidence="2">alanine dehydrogenase</fullName>
        <ecNumber evidence="2">1.4.1.1</ecNumber>
    </recommendedName>
</protein>
<dbReference type="Pfam" id="PF01262">
    <property type="entry name" value="AlaDh_PNT_C"/>
    <property type="match status" value="1"/>
</dbReference>
<dbReference type="AlphaFoldDB" id="A0A644Z300"/>
<dbReference type="CDD" id="cd05305">
    <property type="entry name" value="L-AlaDH"/>
    <property type="match status" value="1"/>
</dbReference>
<comment type="caution">
    <text evidence="7">The sequence shown here is derived from an EMBL/GenBank/DDBJ whole genome shotgun (WGS) entry which is preliminary data.</text>
</comment>
<comment type="similarity">
    <text evidence="1">Belongs to the AlaDH/PNT family.</text>
</comment>
<dbReference type="GO" id="GO:0042853">
    <property type="term" value="P:L-alanine catabolic process"/>
    <property type="evidence" value="ECO:0007669"/>
    <property type="project" value="InterPro"/>
</dbReference>
<dbReference type="EMBL" id="VSSQ01007220">
    <property type="protein sequence ID" value="MPM35236.1"/>
    <property type="molecule type" value="Genomic_DNA"/>
</dbReference>
<evidence type="ECO:0000259" key="5">
    <source>
        <dbReference type="SMART" id="SM01002"/>
    </source>
</evidence>
<accession>A0A644Z300</accession>
<dbReference type="SUPFAM" id="SSF52283">
    <property type="entry name" value="Formate/glycerate dehydrogenase catalytic domain-like"/>
    <property type="match status" value="1"/>
</dbReference>
<dbReference type="Gene3D" id="3.40.50.720">
    <property type="entry name" value="NAD(P)-binding Rossmann-like Domain"/>
    <property type="match status" value="2"/>
</dbReference>
<gene>
    <name evidence="7" type="primary">ald_14</name>
    <name evidence="7" type="ORF">SDC9_81826</name>
</gene>
<dbReference type="GO" id="GO:0000286">
    <property type="term" value="F:alanine dehydrogenase activity"/>
    <property type="evidence" value="ECO:0007669"/>
    <property type="project" value="UniProtKB-EC"/>
</dbReference>
<dbReference type="PROSITE" id="PS00837">
    <property type="entry name" value="ALADH_PNT_2"/>
    <property type="match status" value="1"/>
</dbReference>
<dbReference type="InterPro" id="IPR036291">
    <property type="entry name" value="NAD(P)-bd_dom_sf"/>
</dbReference>
<dbReference type="PIRSF" id="PIRSF000183">
    <property type="entry name" value="Alanine_dh"/>
    <property type="match status" value="1"/>
</dbReference>
<dbReference type="SMART" id="SM01002">
    <property type="entry name" value="AlaDh_PNT_C"/>
    <property type="match status" value="1"/>
</dbReference>
<evidence type="ECO:0000256" key="4">
    <source>
        <dbReference type="ARBA" id="ARBA00023027"/>
    </source>
</evidence>
<keyword evidence="3 7" id="KW-0560">Oxidoreductase</keyword>
<dbReference type="InterPro" id="IPR007886">
    <property type="entry name" value="AlaDH/PNT_N"/>
</dbReference>
<dbReference type="Pfam" id="PF05222">
    <property type="entry name" value="AlaDh_PNT_N"/>
    <property type="match status" value="1"/>
</dbReference>